<proteinExistence type="predicted"/>
<keyword evidence="3" id="KW-1185">Reference proteome</keyword>
<dbReference type="RefSeq" id="WP_379877724.1">
    <property type="nucleotide sequence ID" value="NZ_JBHUIP010000013.1"/>
</dbReference>
<comment type="caution">
    <text evidence="2">The sequence shown here is derived from an EMBL/GenBank/DDBJ whole genome shotgun (WGS) entry which is preliminary data.</text>
</comment>
<dbReference type="EMBL" id="JBHUIP010000013">
    <property type="protein sequence ID" value="MFD2264625.1"/>
    <property type="molecule type" value="Genomic_DNA"/>
</dbReference>
<organism evidence="2 3">
    <name type="scientific">Lacibacterium aquatile</name>
    <dbReference type="NCBI Taxonomy" id="1168082"/>
    <lineage>
        <taxon>Bacteria</taxon>
        <taxon>Pseudomonadati</taxon>
        <taxon>Pseudomonadota</taxon>
        <taxon>Alphaproteobacteria</taxon>
        <taxon>Rhodospirillales</taxon>
        <taxon>Rhodospirillaceae</taxon>
    </lineage>
</organism>
<keyword evidence="1" id="KW-0732">Signal</keyword>
<name>A0ABW5DZH9_9PROT</name>
<gene>
    <name evidence="2" type="ORF">ACFSM5_17100</name>
</gene>
<dbReference type="Proteomes" id="UP001597295">
    <property type="component" value="Unassembled WGS sequence"/>
</dbReference>
<feature type="chain" id="PRO_5047187649" description="Argininosuccinate lyase" evidence="1">
    <location>
        <begin position="23"/>
        <end position="122"/>
    </location>
</feature>
<protein>
    <recommendedName>
        <fullName evidence="4">Argininosuccinate lyase</fullName>
    </recommendedName>
</protein>
<evidence type="ECO:0000256" key="1">
    <source>
        <dbReference type="SAM" id="SignalP"/>
    </source>
</evidence>
<evidence type="ECO:0008006" key="4">
    <source>
        <dbReference type="Google" id="ProtNLM"/>
    </source>
</evidence>
<evidence type="ECO:0000313" key="2">
    <source>
        <dbReference type="EMBL" id="MFD2264625.1"/>
    </source>
</evidence>
<feature type="signal peptide" evidence="1">
    <location>
        <begin position="1"/>
        <end position="22"/>
    </location>
</feature>
<evidence type="ECO:0000313" key="3">
    <source>
        <dbReference type="Proteomes" id="UP001597295"/>
    </source>
</evidence>
<sequence length="122" mass="13376">MQKIIAAAVLAMGFLSVSAAHAQGKQDFTLTNKTGYDISEVYVAPSASKDWEEDVMGRDVLANGEAVDISFERGQSTCKYDLKVIYSDDNSSAEWSGFDLCKVSKITILYNRNTGVTSARYE</sequence>
<reference evidence="3" key="1">
    <citation type="journal article" date="2019" name="Int. J. Syst. Evol. Microbiol.">
        <title>The Global Catalogue of Microorganisms (GCM) 10K type strain sequencing project: providing services to taxonomists for standard genome sequencing and annotation.</title>
        <authorList>
            <consortium name="The Broad Institute Genomics Platform"/>
            <consortium name="The Broad Institute Genome Sequencing Center for Infectious Disease"/>
            <person name="Wu L."/>
            <person name="Ma J."/>
        </authorList>
    </citation>
    <scope>NUCLEOTIDE SEQUENCE [LARGE SCALE GENOMIC DNA]</scope>
    <source>
        <strain evidence="3">CGMCC 1.19062</strain>
    </source>
</reference>
<accession>A0ABW5DZH9</accession>